<feature type="compositionally biased region" description="Pro residues" evidence="1">
    <location>
        <begin position="119"/>
        <end position="132"/>
    </location>
</feature>
<evidence type="ECO:0000256" key="2">
    <source>
        <dbReference type="SAM" id="Phobius"/>
    </source>
</evidence>
<name>A0A9P4HCB3_9PLEO</name>
<dbReference type="AlphaFoldDB" id="A0A9P4HCB3"/>
<dbReference type="EMBL" id="ML978176">
    <property type="protein sequence ID" value="KAF2031948.1"/>
    <property type="molecule type" value="Genomic_DNA"/>
</dbReference>
<dbReference type="Proteomes" id="UP000799777">
    <property type="component" value="Unassembled WGS sequence"/>
</dbReference>
<keyword evidence="4" id="KW-1185">Reference proteome</keyword>
<evidence type="ECO:0000256" key="1">
    <source>
        <dbReference type="SAM" id="MobiDB-lite"/>
    </source>
</evidence>
<protein>
    <submittedName>
        <fullName evidence="3">Uncharacterized protein</fullName>
    </submittedName>
</protein>
<keyword evidence="2" id="KW-0812">Transmembrane</keyword>
<keyword evidence="2" id="KW-1133">Transmembrane helix</keyword>
<evidence type="ECO:0000313" key="4">
    <source>
        <dbReference type="Proteomes" id="UP000799777"/>
    </source>
</evidence>
<gene>
    <name evidence="3" type="ORF">EK21DRAFT_87560</name>
</gene>
<feature type="region of interest" description="Disordered" evidence="1">
    <location>
        <begin position="86"/>
        <end position="149"/>
    </location>
</feature>
<proteinExistence type="predicted"/>
<comment type="caution">
    <text evidence="3">The sequence shown here is derived from an EMBL/GenBank/DDBJ whole genome shotgun (WGS) entry which is preliminary data.</text>
</comment>
<feature type="compositionally biased region" description="Polar residues" evidence="1">
    <location>
        <begin position="86"/>
        <end position="98"/>
    </location>
</feature>
<feature type="transmembrane region" description="Helical" evidence="2">
    <location>
        <begin position="28"/>
        <end position="53"/>
    </location>
</feature>
<keyword evidence="2" id="KW-0472">Membrane</keyword>
<accession>A0A9P4HCB3</accession>
<reference evidence="3" key="1">
    <citation type="journal article" date="2020" name="Stud. Mycol.">
        <title>101 Dothideomycetes genomes: a test case for predicting lifestyles and emergence of pathogens.</title>
        <authorList>
            <person name="Haridas S."/>
            <person name="Albert R."/>
            <person name="Binder M."/>
            <person name="Bloem J."/>
            <person name="Labutti K."/>
            <person name="Salamov A."/>
            <person name="Andreopoulos B."/>
            <person name="Baker S."/>
            <person name="Barry K."/>
            <person name="Bills G."/>
            <person name="Bluhm B."/>
            <person name="Cannon C."/>
            <person name="Castanera R."/>
            <person name="Culley D."/>
            <person name="Daum C."/>
            <person name="Ezra D."/>
            <person name="Gonzalez J."/>
            <person name="Henrissat B."/>
            <person name="Kuo A."/>
            <person name="Liang C."/>
            <person name="Lipzen A."/>
            <person name="Lutzoni F."/>
            <person name="Magnuson J."/>
            <person name="Mondo S."/>
            <person name="Nolan M."/>
            <person name="Ohm R."/>
            <person name="Pangilinan J."/>
            <person name="Park H.-J."/>
            <person name="Ramirez L."/>
            <person name="Alfaro M."/>
            <person name="Sun H."/>
            <person name="Tritt A."/>
            <person name="Yoshinaga Y."/>
            <person name="Zwiers L.-H."/>
            <person name="Turgeon B."/>
            <person name="Goodwin S."/>
            <person name="Spatafora J."/>
            <person name="Crous P."/>
            <person name="Grigoriev I."/>
        </authorList>
    </citation>
    <scope>NUCLEOTIDE SEQUENCE</scope>
    <source>
        <strain evidence="3">CBS 110217</strain>
    </source>
</reference>
<evidence type="ECO:0000313" key="3">
    <source>
        <dbReference type="EMBL" id="KAF2031948.1"/>
    </source>
</evidence>
<feature type="compositionally biased region" description="Low complexity" evidence="1">
    <location>
        <begin position="99"/>
        <end position="118"/>
    </location>
</feature>
<organism evidence="3 4">
    <name type="scientific">Setomelanomma holmii</name>
    <dbReference type="NCBI Taxonomy" id="210430"/>
    <lineage>
        <taxon>Eukaryota</taxon>
        <taxon>Fungi</taxon>
        <taxon>Dikarya</taxon>
        <taxon>Ascomycota</taxon>
        <taxon>Pezizomycotina</taxon>
        <taxon>Dothideomycetes</taxon>
        <taxon>Pleosporomycetidae</taxon>
        <taxon>Pleosporales</taxon>
        <taxon>Pleosporineae</taxon>
        <taxon>Phaeosphaeriaceae</taxon>
        <taxon>Setomelanomma</taxon>
    </lineage>
</organism>
<sequence>MTNVDADTENEDSCKRNDYKSTALRTRFLVAFCIVTLLVFVLVQLAAATLAGAPGLQDLARWSENFDLSMNNTEVHTLHGRQVSVVSAASTSGPMPTMSSHRSSESWSSTNPVSSASPSPDPTPTLPPPTAPNPNSYSKTATAEDWKLG</sequence>